<feature type="compositionally biased region" description="Basic and acidic residues" evidence="2">
    <location>
        <begin position="831"/>
        <end position="849"/>
    </location>
</feature>
<feature type="transmembrane region" description="Helical" evidence="3">
    <location>
        <begin position="302"/>
        <end position="324"/>
    </location>
</feature>
<feature type="transmembrane region" description="Helical" evidence="3">
    <location>
        <begin position="211"/>
        <end position="228"/>
    </location>
</feature>
<name>A0A1M7T7D3_9BACT</name>
<keyword evidence="3" id="KW-0472">Membrane</keyword>
<evidence type="ECO:0000313" key="6">
    <source>
        <dbReference type="Proteomes" id="UP000186469"/>
    </source>
</evidence>
<dbReference type="SUPFAM" id="SSF47226">
    <property type="entry name" value="Histidine-containing phosphotransfer domain, HPT domain"/>
    <property type="match status" value="1"/>
</dbReference>
<protein>
    <submittedName>
        <fullName evidence="5">Response regulator receiver domain-containing protein</fullName>
    </submittedName>
</protein>
<proteinExistence type="predicted"/>
<feature type="region of interest" description="Disordered" evidence="2">
    <location>
        <begin position="1203"/>
        <end position="1245"/>
    </location>
</feature>
<evidence type="ECO:0000256" key="2">
    <source>
        <dbReference type="SAM" id="MobiDB-lite"/>
    </source>
</evidence>
<feature type="transmembrane region" description="Helical" evidence="3">
    <location>
        <begin position="240"/>
        <end position="259"/>
    </location>
</feature>
<evidence type="ECO:0000256" key="1">
    <source>
        <dbReference type="PROSITE-ProRule" id="PRU00169"/>
    </source>
</evidence>
<dbReference type="Gene3D" id="2.60.40.2380">
    <property type="match status" value="1"/>
</dbReference>
<keyword evidence="3" id="KW-0812">Transmembrane</keyword>
<dbReference type="EMBL" id="FRDI01000008">
    <property type="protein sequence ID" value="SHN66623.1"/>
    <property type="molecule type" value="Genomic_DNA"/>
</dbReference>
<dbReference type="RefSeq" id="WP_072697351.1">
    <property type="nucleotide sequence ID" value="NZ_FRDI01000008.1"/>
</dbReference>
<keyword evidence="3" id="KW-1133">Transmembrane helix</keyword>
<feature type="transmembrane region" description="Helical" evidence="3">
    <location>
        <begin position="25"/>
        <end position="42"/>
    </location>
</feature>
<comment type="caution">
    <text evidence="1">Lacks conserved residue(s) required for the propagation of feature annotation.</text>
</comment>
<dbReference type="SUPFAM" id="SSF55874">
    <property type="entry name" value="ATPase domain of HSP90 chaperone/DNA topoisomerase II/histidine kinase"/>
    <property type="match status" value="1"/>
</dbReference>
<feature type="domain" description="Response regulatory" evidence="4">
    <location>
        <begin position="1041"/>
        <end position="1152"/>
    </location>
</feature>
<feature type="compositionally biased region" description="Polar residues" evidence="2">
    <location>
        <begin position="1223"/>
        <end position="1234"/>
    </location>
</feature>
<dbReference type="InterPro" id="IPR036641">
    <property type="entry name" value="HPT_dom_sf"/>
</dbReference>
<organism evidence="5 6">
    <name type="scientific">Desulfovibrio litoralis DSM 11393</name>
    <dbReference type="NCBI Taxonomy" id="1121455"/>
    <lineage>
        <taxon>Bacteria</taxon>
        <taxon>Pseudomonadati</taxon>
        <taxon>Thermodesulfobacteriota</taxon>
        <taxon>Desulfovibrionia</taxon>
        <taxon>Desulfovibrionales</taxon>
        <taxon>Desulfovibrionaceae</taxon>
        <taxon>Desulfovibrio</taxon>
    </lineage>
</organism>
<evidence type="ECO:0000259" key="4">
    <source>
        <dbReference type="PROSITE" id="PS50110"/>
    </source>
</evidence>
<dbReference type="STRING" id="1121455.SAMN02745728_01660"/>
<gene>
    <name evidence="5" type="ORF">SAMN02745728_01660</name>
</gene>
<dbReference type="Gene3D" id="3.30.565.10">
    <property type="entry name" value="Histidine kinase-like ATPase, C-terminal domain"/>
    <property type="match status" value="1"/>
</dbReference>
<dbReference type="GO" id="GO:0000160">
    <property type="term" value="P:phosphorelay signal transduction system"/>
    <property type="evidence" value="ECO:0007669"/>
    <property type="project" value="InterPro"/>
</dbReference>
<dbReference type="OrthoDB" id="5449321at2"/>
<reference evidence="5 6" key="1">
    <citation type="submission" date="2016-12" db="EMBL/GenBank/DDBJ databases">
        <authorList>
            <person name="Song W.-J."/>
            <person name="Kurnit D.M."/>
        </authorList>
    </citation>
    <scope>NUCLEOTIDE SEQUENCE [LARGE SCALE GENOMIC DNA]</scope>
    <source>
        <strain evidence="5 6">DSM 11393</strain>
    </source>
</reference>
<dbReference type="InterPro" id="IPR001789">
    <property type="entry name" value="Sig_transdc_resp-reg_receiver"/>
</dbReference>
<evidence type="ECO:0000256" key="3">
    <source>
        <dbReference type="SAM" id="Phobius"/>
    </source>
</evidence>
<dbReference type="InterPro" id="IPR011006">
    <property type="entry name" value="CheY-like_superfamily"/>
</dbReference>
<feature type="compositionally biased region" description="Low complexity" evidence="2">
    <location>
        <begin position="1203"/>
        <end position="1221"/>
    </location>
</feature>
<accession>A0A1M7T7D3</accession>
<dbReference type="Proteomes" id="UP000186469">
    <property type="component" value="Unassembled WGS sequence"/>
</dbReference>
<keyword evidence="6" id="KW-1185">Reference proteome</keyword>
<feature type="transmembrane region" description="Helical" evidence="3">
    <location>
        <begin position="265"/>
        <end position="290"/>
    </location>
</feature>
<dbReference type="Gene3D" id="3.40.50.2300">
    <property type="match status" value="1"/>
</dbReference>
<feature type="transmembrane region" description="Helical" evidence="3">
    <location>
        <begin position="356"/>
        <end position="377"/>
    </location>
</feature>
<feature type="region of interest" description="Disordered" evidence="2">
    <location>
        <begin position="830"/>
        <end position="849"/>
    </location>
</feature>
<sequence length="1410" mass="156627">MLTTCFFDTLKITNKLKTYKLQKKTSVLLIVICSLLLNLSFFKPLQSADVRQGTMPLVTDQIQTESALTPYLSYFFDQSGLLGLSDISTSKYQGRFLQLSEGVPFNSTGVFWLRLTLLSSTPENQTNLGVNLGPNLPEDKGTVFTPQINDNILGSSSVSWKKLEFEGSPTFNLPLAGIDPTTVYIRLEGVTNPWFSPTVYPANIGDNNNSLFQLILLGIVLFSALIAFTRSILQRSTEKVWVGFYAILLFINIYMPTIPTTTGTLSIYSIPFVIAPGLALLILAHINIIRINTPINAPFSHFFFKLFTWIGAIIALLPLIPGLAWTTNYLSFWSVLILPIFFFALICTLNKIKYSATSLLALFPPFITVLLSLYFLYELQSAPSWSAYLPALGTALGVLILSIISNANHAEQNGQGGQDEKEYSKITNEEFSNDEINTEELDNAYRLNFNNSPTIEKNNALSIQDNHIPQENQPQENLELTSNSQINFSDFNKEDFLNRIPNEYKPYLNTEETAPIVQTTNQEPSENLGSTTMPALSLGGGFDLNNLGDNILEELQQIKQKTEAPTTPVEPNNVYTSQPQTTDFPNSTPSIQTEANQIPQPTATLSNFPTIEEKQEEQVVLNEFIPPKIDTQIDIPTHNQTDDINRFQNNITQETQKPIRVIKLVEDFDEPLAPLLQTEYQKEIPTIQLKDPIDFEENLCLQPKENINLDQGQITQTVPSVPSQTVEALYTSINELLRNLIALSTHSQTPSTQPYIDSALKNSQDLLKIAESLGVKVEETYPEKTPVTIENITPDTAYEFEDSTTSLQETTEFPDLNKANLLETSNIQLKETTENETTEHETTENNKKENEEEYKVFDIYKLLSEIHKEFLPLAQNKSLGLSWFASPRLHHRFAGDGDKLKQILADLLEASLSASTGGNVQLSARLAPIGNDPGFITFTINDTRPFNSRYDQSDNQAELNAIKFAHALGGTFNTTTNQHNGTAVTFNAHFTPITDNHKKTQTDQVVPNVSPTQNQSEIAPRVIQEINTIKNNQSLPTQEDTVLIIDMASGSRKTIAKILGQHNIKNIEARFIGDAVNICNETIPTLIILNADLPESDIKHFISEINIGREIPVLALAINQEQKQRLEAMGCQGVVLKPLNEIALTEAVFKLTPNLFPQGFQLEINKETTEESEKEIRVNTTQEIDNTTKLSKPRILSASIKVSSIPANSTPTTTTSPAEPIRVQSQVPETATKNQSEQSKSEQSEGLTLLNSMLENAFTPDKDSSVALNSLPVTEIRQAFTKEQETQNLRLIQIPGLEQEGIEPELIPLLPGFITDIQEALSDAADAKDNGSSIDVQESVMRIAGKAQSFGLNKLEGIAACVSRAAAADDLEAVGDLMLELENTTNKYIEALASLYQTKHAQQNKEETTL</sequence>
<dbReference type="InterPro" id="IPR036890">
    <property type="entry name" value="HATPase_C_sf"/>
</dbReference>
<dbReference type="SUPFAM" id="SSF52172">
    <property type="entry name" value="CheY-like"/>
    <property type="match status" value="1"/>
</dbReference>
<evidence type="ECO:0000313" key="5">
    <source>
        <dbReference type="EMBL" id="SHN66623.1"/>
    </source>
</evidence>
<dbReference type="PROSITE" id="PS50110">
    <property type="entry name" value="RESPONSE_REGULATORY"/>
    <property type="match status" value="1"/>
</dbReference>
<feature type="transmembrane region" description="Helical" evidence="3">
    <location>
        <begin position="330"/>
        <end position="349"/>
    </location>
</feature>